<evidence type="ECO:0000313" key="2">
    <source>
        <dbReference type="Proteomes" id="UP001204621"/>
    </source>
</evidence>
<evidence type="ECO:0000313" key="1">
    <source>
        <dbReference type="EMBL" id="MCS0659869.1"/>
    </source>
</evidence>
<sequence length="285" mass="31367">MIQTISSAGRGEHNEDLIATFEGEGLTDLVILDGATSLADEDYVDLEAGDVVWFVRAFALALGTAIAADRSQADTVVRAVEQVRTEYDRRSGDSTVPPYALPIAALTWVRIWHEGGRNMLQLWCLGDCKTLLRLPDGRVVDPDPYVNPFEAELHQRVRELAGRDDDDPATRLLRLLPVLRERRASQNLSHVPGSLCLFPRGPFDARAYSVEVEPGTMLLMMTDGFYRLVDPYGLYDDAALADACDARGLEAMMAELRAYEKSGAATVSIKRADDASAIAWLAKQP</sequence>
<dbReference type="Proteomes" id="UP001204621">
    <property type="component" value="Unassembled WGS sequence"/>
</dbReference>
<accession>A0ABT2D187</accession>
<dbReference type="EMBL" id="JANUGU010000006">
    <property type="protein sequence ID" value="MCS0659869.1"/>
    <property type="molecule type" value="Genomic_DNA"/>
</dbReference>
<organism evidence="1 2">
    <name type="scientific">Massilia terrae</name>
    <dbReference type="NCBI Taxonomy" id="1811224"/>
    <lineage>
        <taxon>Bacteria</taxon>
        <taxon>Pseudomonadati</taxon>
        <taxon>Pseudomonadota</taxon>
        <taxon>Betaproteobacteria</taxon>
        <taxon>Burkholderiales</taxon>
        <taxon>Oxalobacteraceae</taxon>
        <taxon>Telluria group</taxon>
        <taxon>Massilia</taxon>
    </lineage>
</organism>
<dbReference type="SUPFAM" id="SSF81606">
    <property type="entry name" value="PP2C-like"/>
    <property type="match status" value="1"/>
</dbReference>
<dbReference type="RefSeq" id="WP_258813062.1">
    <property type="nucleotide sequence ID" value="NZ_JANUGU010000006.1"/>
</dbReference>
<reference evidence="1 2" key="1">
    <citation type="submission" date="2022-08" db="EMBL/GenBank/DDBJ databases">
        <title>Reclassification of Massilia species as members of the genera Telluria, Duganella, Pseudoduganella, Mokoshia gen. nov. and Zemynaea gen. nov. using orthogonal and non-orthogonal genome-based approaches.</title>
        <authorList>
            <person name="Bowman J.P."/>
        </authorList>
    </citation>
    <scope>NUCLEOTIDE SEQUENCE [LARGE SCALE GENOMIC DNA]</scope>
    <source>
        <strain evidence="1 2">JCM 31606</strain>
    </source>
</reference>
<protein>
    <submittedName>
        <fullName evidence="1">Protein phosphatase 2C domain-containing protein</fullName>
    </submittedName>
</protein>
<name>A0ABT2D187_9BURK</name>
<dbReference type="InterPro" id="IPR036457">
    <property type="entry name" value="PPM-type-like_dom_sf"/>
</dbReference>
<comment type="caution">
    <text evidence="1">The sequence shown here is derived from an EMBL/GenBank/DDBJ whole genome shotgun (WGS) entry which is preliminary data.</text>
</comment>
<gene>
    <name evidence="1" type="ORF">NX778_17490</name>
</gene>
<keyword evidence="2" id="KW-1185">Reference proteome</keyword>
<proteinExistence type="predicted"/>